<evidence type="ECO:0000256" key="1">
    <source>
        <dbReference type="ARBA" id="ARBA00004141"/>
    </source>
</evidence>
<dbReference type="Pfam" id="PF00892">
    <property type="entry name" value="EamA"/>
    <property type="match status" value="2"/>
</dbReference>
<comment type="caution">
    <text evidence="8">The sequence shown here is derived from an EMBL/GenBank/DDBJ whole genome shotgun (WGS) entry which is preliminary data.</text>
</comment>
<keyword evidence="5 6" id="KW-0472">Membrane</keyword>
<evidence type="ECO:0000313" key="9">
    <source>
        <dbReference type="Proteomes" id="UP001560045"/>
    </source>
</evidence>
<accession>A0ABV3XDQ2</accession>
<dbReference type="PANTHER" id="PTHR32322">
    <property type="entry name" value="INNER MEMBRANE TRANSPORTER"/>
    <property type="match status" value="1"/>
</dbReference>
<feature type="domain" description="EamA" evidence="7">
    <location>
        <begin position="17"/>
        <end position="144"/>
    </location>
</feature>
<dbReference type="PANTHER" id="PTHR32322:SF2">
    <property type="entry name" value="EAMA DOMAIN-CONTAINING PROTEIN"/>
    <property type="match status" value="1"/>
</dbReference>
<dbReference type="InterPro" id="IPR050638">
    <property type="entry name" value="AA-Vitamin_Transporters"/>
</dbReference>
<feature type="transmembrane region" description="Helical" evidence="6">
    <location>
        <begin position="99"/>
        <end position="118"/>
    </location>
</feature>
<keyword evidence="4 6" id="KW-1133">Transmembrane helix</keyword>
<evidence type="ECO:0000313" key="8">
    <source>
        <dbReference type="EMBL" id="MEX5718705.1"/>
    </source>
</evidence>
<evidence type="ECO:0000256" key="4">
    <source>
        <dbReference type="ARBA" id="ARBA00022989"/>
    </source>
</evidence>
<feature type="transmembrane region" description="Helical" evidence="6">
    <location>
        <begin position="12"/>
        <end position="33"/>
    </location>
</feature>
<feature type="transmembrane region" description="Helical" evidence="6">
    <location>
        <begin position="222"/>
        <end position="244"/>
    </location>
</feature>
<dbReference type="InterPro" id="IPR000620">
    <property type="entry name" value="EamA_dom"/>
</dbReference>
<gene>
    <name evidence="8" type="ORF">ABQ292_10070</name>
</gene>
<comment type="subcellular location">
    <subcellularLocation>
        <location evidence="1">Membrane</location>
        <topology evidence="1">Multi-pass membrane protein</topology>
    </subcellularLocation>
</comment>
<evidence type="ECO:0000259" key="7">
    <source>
        <dbReference type="Pfam" id="PF00892"/>
    </source>
</evidence>
<keyword evidence="3 6" id="KW-0812">Transmembrane</keyword>
<comment type="similarity">
    <text evidence="2">Belongs to the EamA transporter family.</text>
</comment>
<feature type="transmembrane region" description="Helical" evidence="6">
    <location>
        <begin position="72"/>
        <end position="93"/>
    </location>
</feature>
<feature type="transmembrane region" description="Helical" evidence="6">
    <location>
        <begin position="278"/>
        <end position="296"/>
    </location>
</feature>
<protein>
    <submittedName>
        <fullName evidence="8">DMT family transporter</fullName>
    </submittedName>
</protein>
<dbReference type="SUPFAM" id="SSF103481">
    <property type="entry name" value="Multidrug resistance efflux transporter EmrE"/>
    <property type="match status" value="2"/>
</dbReference>
<feature type="domain" description="EamA" evidence="7">
    <location>
        <begin position="163"/>
        <end position="295"/>
    </location>
</feature>
<keyword evidence="9" id="KW-1185">Reference proteome</keyword>
<dbReference type="EMBL" id="JBFNXQ010000025">
    <property type="protein sequence ID" value="MEX5718705.1"/>
    <property type="molecule type" value="Genomic_DNA"/>
</dbReference>
<dbReference type="RefSeq" id="WP_369205826.1">
    <property type="nucleotide sequence ID" value="NZ_JBFNXQ010000025.1"/>
</dbReference>
<organism evidence="8 9">
    <name type="scientific">Geodermatophilus maliterrae</name>
    <dbReference type="NCBI Taxonomy" id="3162531"/>
    <lineage>
        <taxon>Bacteria</taxon>
        <taxon>Bacillati</taxon>
        <taxon>Actinomycetota</taxon>
        <taxon>Actinomycetes</taxon>
        <taxon>Geodermatophilales</taxon>
        <taxon>Geodermatophilaceae</taxon>
        <taxon>Geodermatophilus</taxon>
    </lineage>
</organism>
<evidence type="ECO:0000256" key="5">
    <source>
        <dbReference type="ARBA" id="ARBA00023136"/>
    </source>
</evidence>
<evidence type="ECO:0000256" key="6">
    <source>
        <dbReference type="SAM" id="Phobius"/>
    </source>
</evidence>
<evidence type="ECO:0000256" key="3">
    <source>
        <dbReference type="ARBA" id="ARBA00022692"/>
    </source>
</evidence>
<feature type="transmembrane region" description="Helical" evidence="6">
    <location>
        <begin position="130"/>
        <end position="152"/>
    </location>
</feature>
<evidence type="ECO:0000256" key="2">
    <source>
        <dbReference type="ARBA" id="ARBA00007362"/>
    </source>
</evidence>
<proteinExistence type="inferred from homology"/>
<feature type="transmembrane region" description="Helical" evidence="6">
    <location>
        <begin position="158"/>
        <end position="177"/>
    </location>
</feature>
<sequence length="305" mass="31099">MTDPGRSRLQRLGVPALFVLLWSTGFVGAQYGLPYAEPLTFLGLRMVIAASLLALLALALRAAVPARPAQYGHSAAVGLLLHAGYLGGVFVAISLGTPAGVSAVVVSLQPVLTVVLAGRVLGERTALRQWLGLALGVAGVVVVVWPGLTAAAGRAGALSTPGLLACLVALASGTAGTVYQKRYGAGVPLLWGTAVQYAAAAAVLLLGAVATERMTIRWTGDFVLAMVWLVLALSLGAVLLLMLLLRRGTAAEVSSLFYLVPPAVALEAWLLFGVVPPPVSLAGVAVTALGVALVVAPRRRPVAVG</sequence>
<feature type="transmembrane region" description="Helical" evidence="6">
    <location>
        <begin position="39"/>
        <end position="60"/>
    </location>
</feature>
<name>A0ABV3XDQ2_9ACTN</name>
<feature type="transmembrane region" description="Helical" evidence="6">
    <location>
        <begin position="189"/>
        <end position="210"/>
    </location>
</feature>
<dbReference type="InterPro" id="IPR037185">
    <property type="entry name" value="EmrE-like"/>
</dbReference>
<feature type="transmembrane region" description="Helical" evidence="6">
    <location>
        <begin position="256"/>
        <end position="272"/>
    </location>
</feature>
<dbReference type="Proteomes" id="UP001560045">
    <property type="component" value="Unassembled WGS sequence"/>
</dbReference>
<reference evidence="8 9" key="1">
    <citation type="submission" date="2024-06" db="EMBL/GenBank/DDBJ databases">
        <title>Draft genome sequence of Geodermatophilus badlandi, a novel member of the Geodermatophilaceae isolated from badland sedimentary rocks in the Red desert, Wyoming, USA.</title>
        <authorList>
            <person name="Ben Tekaya S."/>
            <person name="Nouioui I."/>
            <person name="Flores G.M."/>
            <person name="Shaal M.N."/>
            <person name="Bredoire F."/>
            <person name="Basile F."/>
            <person name="Van Diepen L."/>
            <person name="Ward N.L."/>
        </authorList>
    </citation>
    <scope>NUCLEOTIDE SEQUENCE [LARGE SCALE GENOMIC DNA]</scope>
    <source>
        <strain evidence="8 9">WL48A</strain>
    </source>
</reference>